<feature type="transmembrane region" description="Helical" evidence="1">
    <location>
        <begin position="202"/>
        <end position="223"/>
    </location>
</feature>
<keyword evidence="1" id="KW-0812">Transmembrane</keyword>
<gene>
    <name evidence="2" type="ORF">H6H04_04970</name>
</gene>
<organism evidence="2 3">
    <name type="scientific">Winogradskyella echinorum</name>
    <dbReference type="NCBI Taxonomy" id="538189"/>
    <lineage>
        <taxon>Bacteria</taxon>
        <taxon>Pseudomonadati</taxon>
        <taxon>Bacteroidota</taxon>
        <taxon>Flavobacteriia</taxon>
        <taxon>Flavobacteriales</taxon>
        <taxon>Flavobacteriaceae</taxon>
        <taxon>Winogradskyella</taxon>
    </lineage>
</organism>
<keyword evidence="1" id="KW-1133">Transmembrane helix</keyword>
<proteinExistence type="predicted"/>
<dbReference type="RefSeq" id="WP_186844818.1">
    <property type="nucleotide sequence ID" value="NZ_JACOME010000001.1"/>
</dbReference>
<evidence type="ECO:0000313" key="3">
    <source>
        <dbReference type="Proteomes" id="UP000607435"/>
    </source>
</evidence>
<sequence length="239" mass="28087">MKLTKDEIKFIDDYLIKNEVKFWDVRLELLDHIVSAVEDKITNDGTSFNEALLEIHKSFGNQFIEFGVSKTEVLTKGLYQSNIGFKKFTRNKQKEIGRKNRKRYWIILKDTLMSVSFFLEYIILILLVLASYQYKPKTALLITLVALVIPELLKFKYVFKKGVRHSLNANMVGLLNSSFLCFQGLILDFYKEEFTFNGVVDYRYIICFYLLVYPLTRASFNLYKEVLNTVKARYKLLIS</sequence>
<evidence type="ECO:0000313" key="2">
    <source>
        <dbReference type="EMBL" id="MBC3845719.1"/>
    </source>
</evidence>
<protein>
    <submittedName>
        <fullName evidence="2">Uncharacterized protein</fullName>
    </submittedName>
</protein>
<keyword evidence="1" id="KW-0472">Membrane</keyword>
<feature type="transmembrane region" description="Helical" evidence="1">
    <location>
        <begin position="138"/>
        <end position="159"/>
    </location>
</feature>
<feature type="transmembrane region" description="Helical" evidence="1">
    <location>
        <begin position="171"/>
        <end position="190"/>
    </location>
</feature>
<feature type="transmembrane region" description="Helical" evidence="1">
    <location>
        <begin position="111"/>
        <end position="132"/>
    </location>
</feature>
<name>A0ABR6XZ80_9FLAO</name>
<accession>A0ABR6XZ80</accession>
<dbReference type="Proteomes" id="UP000607435">
    <property type="component" value="Unassembled WGS sequence"/>
</dbReference>
<reference evidence="2 3" key="1">
    <citation type="submission" date="2020-08" db="EMBL/GenBank/DDBJ databases">
        <title>Winogradskyella ouciana sp. nov., isolated from the hadal seawater of the Mariana Trench.</title>
        <authorList>
            <person name="He X."/>
        </authorList>
    </citation>
    <scope>NUCLEOTIDE SEQUENCE [LARGE SCALE GENOMIC DNA]</scope>
    <source>
        <strain evidence="2 3">KCTC 22026</strain>
    </source>
</reference>
<evidence type="ECO:0000256" key="1">
    <source>
        <dbReference type="SAM" id="Phobius"/>
    </source>
</evidence>
<keyword evidence="3" id="KW-1185">Reference proteome</keyword>
<dbReference type="EMBL" id="JACOME010000001">
    <property type="protein sequence ID" value="MBC3845719.1"/>
    <property type="molecule type" value="Genomic_DNA"/>
</dbReference>
<comment type="caution">
    <text evidence="2">The sequence shown here is derived from an EMBL/GenBank/DDBJ whole genome shotgun (WGS) entry which is preliminary data.</text>
</comment>